<dbReference type="Proteomes" id="UP000694546">
    <property type="component" value="Chromosome 21"/>
</dbReference>
<evidence type="ECO:0000256" key="3">
    <source>
        <dbReference type="SAM" id="SignalP"/>
    </source>
</evidence>
<keyword evidence="2" id="KW-1133">Transmembrane helix</keyword>
<feature type="compositionally biased region" description="Low complexity" evidence="1">
    <location>
        <begin position="344"/>
        <end position="355"/>
    </location>
</feature>
<sequence length="608" mass="62264">MLIPQALRRLLRPLLVVVVVAGACVCVDGGPVRLPRRDTPDPVPDVPLVTSSGGSGALVHVTDTPEVDGSAGGGGDGGGGGGGVSGGPGVRQAAPGEARGARNGGVFGARRSGPGMNGGREELLRRERREVWAEGEAEGGAEGETPGSLSEPGEDQSRPTPYTARPPDSEGTTPGSTANFNFNSTASVPRGVTSTSQDDGEAPAEVVSTPGSTPSGPPALDPALASPTGSPSSKEPPGASAGGQGPQIPGPTPSIAPSLGAPPLPPLADWGPDDATAPIVPDLLLAEVGPDVMPKPEGPESLWSEAASDSEADTEVPLTQDQSTEGTMSSEDLPLIFDPFDDVTPQGGASTAGGPAAPGGPQPSASATATGGTFLSEAAFDRPVTVETDADGPSHPPPMLPRGWMSGTELLEPSASPAGPLDHHAVKDSDNAEGLEEPSSISGLAASSLLSSGTPVTKATHHHASKSTSGLEEMESEEESDEDDSEEEQTNTPASNRPPYSLIPPPPVWVQRNQGLMRSWMELIREKAGYVSGMLVPVGIGIAGAILIVGALNSIRMIHRRRRNSFKYQRRKVRQQEVNITPTQQPRETGPGRPDQAMLLADSSEDEF</sequence>
<feature type="compositionally biased region" description="Polar residues" evidence="1">
    <location>
        <begin position="170"/>
        <end position="197"/>
    </location>
</feature>
<dbReference type="GeneTree" id="ENSGT00390000012816"/>
<dbReference type="InterPro" id="IPR031524">
    <property type="entry name" value="ARMH4"/>
</dbReference>
<keyword evidence="3" id="KW-0732">Signal</keyword>
<feature type="transmembrane region" description="Helical" evidence="2">
    <location>
        <begin position="534"/>
        <end position="555"/>
    </location>
</feature>
<reference evidence="4" key="2">
    <citation type="submission" date="2025-09" db="UniProtKB">
        <authorList>
            <consortium name="Ensembl"/>
        </authorList>
    </citation>
    <scope>IDENTIFICATION</scope>
</reference>
<accession>A0A8C4ZTW4</accession>
<feature type="region of interest" description="Disordered" evidence="1">
    <location>
        <begin position="452"/>
        <end position="506"/>
    </location>
</feature>
<protein>
    <recommendedName>
        <fullName evidence="6">Armadillo-like helical domain-containing protein 4</fullName>
    </recommendedName>
</protein>
<dbReference type="OrthoDB" id="9904542at2759"/>
<feature type="compositionally biased region" description="Acidic residues" evidence="1">
    <location>
        <begin position="472"/>
        <end position="489"/>
    </location>
</feature>
<dbReference type="RefSeq" id="XP_030200532.1">
    <property type="nucleotide sequence ID" value="XM_030344672.1"/>
</dbReference>
<dbReference type="PANTHER" id="PTHR21585">
    <property type="entry name" value="FULL-LENGTH CDNA CLONE CS0DC025YL05 OF NEUROBLASTOMA"/>
    <property type="match status" value="1"/>
</dbReference>
<dbReference type="Ensembl" id="ENSGMOT00000050212.1">
    <property type="protein sequence ID" value="ENSGMOP00000022522.1"/>
    <property type="gene ID" value="ENSGMOG00000025099.1"/>
</dbReference>
<evidence type="ECO:0008006" key="6">
    <source>
        <dbReference type="Google" id="ProtNLM"/>
    </source>
</evidence>
<evidence type="ECO:0000313" key="4">
    <source>
        <dbReference type="Ensembl" id="ENSGMOP00000022522.1"/>
    </source>
</evidence>
<dbReference type="GeneID" id="115534065"/>
<feature type="compositionally biased region" description="Gly residues" evidence="1">
    <location>
        <begin position="70"/>
        <end position="89"/>
    </location>
</feature>
<evidence type="ECO:0000256" key="1">
    <source>
        <dbReference type="SAM" id="MobiDB-lite"/>
    </source>
</evidence>
<evidence type="ECO:0000256" key="2">
    <source>
        <dbReference type="SAM" id="Phobius"/>
    </source>
</evidence>
<feature type="compositionally biased region" description="Polar residues" evidence="1">
    <location>
        <begin position="578"/>
        <end position="587"/>
    </location>
</feature>
<organism evidence="4 5">
    <name type="scientific">Gadus morhua</name>
    <name type="common">Atlantic cod</name>
    <dbReference type="NCBI Taxonomy" id="8049"/>
    <lineage>
        <taxon>Eukaryota</taxon>
        <taxon>Metazoa</taxon>
        <taxon>Chordata</taxon>
        <taxon>Craniata</taxon>
        <taxon>Vertebrata</taxon>
        <taxon>Euteleostomi</taxon>
        <taxon>Actinopterygii</taxon>
        <taxon>Neopterygii</taxon>
        <taxon>Teleostei</taxon>
        <taxon>Neoteleostei</taxon>
        <taxon>Acanthomorphata</taxon>
        <taxon>Zeiogadaria</taxon>
        <taxon>Gadariae</taxon>
        <taxon>Gadiformes</taxon>
        <taxon>Gadoidei</taxon>
        <taxon>Gadidae</taxon>
        <taxon>Gadus</taxon>
    </lineage>
</organism>
<feature type="compositionally biased region" description="Basic and acidic residues" evidence="1">
    <location>
        <begin position="119"/>
        <end position="132"/>
    </location>
</feature>
<proteinExistence type="predicted"/>
<feature type="chain" id="PRO_5047236471" description="Armadillo-like helical domain-containing protein 4" evidence="3">
    <location>
        <begin position="30"/>
        <end position="608"/>
    </location>
</feature>
<dbReference type="PANTHER" id="PTHR21585:SF0">
    <property type="entry name" value="ARMADILLO-LIKE HELICAL DOMAIN-CONTAINING PROTEIN 4"/>
    <property type="match status" value="1"/>
</dbReference>
<feature type="region of interest" description="Disordered" evidence="1">
    <location>
        <begin position="578"/>
        <end position="608"/>
    </location>
</feature>
<gene>
    <name evidence="4" type="primary">armh4</name>
</gene>
<dbReference type="AlphaFoldDB" id="A0A8C4ZTW4"/>
<name>A0A8C4ZTW4_GADMO</name>
<feature type="region of interest" description="Disordered" evidence="1">
    <location>
        <begin position="50"/>
        <end position="440"/>
    </location>
</feature>
<keyword evidence="2" id="KW-0472">Membrane</keyword>
<keyword evidence="5" id="KW-1185">Reference proteome</keyword>
<reference evidence="4" key="1">
    <citation type="submission" date="2025-08" db="UniProtKB">
        <authorList>
            <consortium name="Ensembl"/>
        </authorList>
    </citation>
    <scope>IDENTIFICATION</scope>
</reference>
<feature type="signal peptide" evidence="3">
    <location>
        <begin position="1"/>
        <end position="29"/>
    </location>
</feature>
<feature type="compositionally biased region" description="Pro residues" evidence="1">
    <location>
        <begin position="248"/>
        <end position="266"/>
    </location>
</feature>
<evidence type="ECO:0000313" key="5">
    <source>
        <dbReference type="Proteomes" id="UP000694546"/>
    </source>
</evidence>
<keyword evidence="2" id="KW-0812">Transmembrane</keyword>
<feature type="compositionally biased region" description="Basic and acidic residues" evidence="1">
    <location>
        <begin position="421"/>
        <end position="430"/>
    </location>
</feature>
<feature type="compositionally biased region" description="Polar residues" evidence="1">
    <location>
        <begin position="317"/>
        <end position="330"/>
    </location>
</feature>